<dbReference type="CDD" id="cd11711">
    <property type="entry name" value="GINS_A_Sld5"/>
    <property type="match status" value="1"/>
</dbReference>
<dbReference type="SUPFAM" id="SSF158573">
    <property type="entry name" value="GINS helical bundle-like"/>
    <property type="match status" value="1"/>
</dbReference>
<dbReference type="Gene3D" id="3.40.5.60">
    <property type="match status" value="1"/>
</dbReference>
<dbReference type="PANTHER" id="PTHR21206:SF0">
    <property type="entry name" value="DNA REPLICATION COMPLEX GINS PROTEIN SLD5"/>
    <property type="match status" value="1"/>
</dbReference>
<evidence type="ECO:0000256" key="5">
    <source>
        <dbReference type="ARBA" id="ARBA00023242"/>
    </source>
</evidence>
<evidence type="ECO:0000256" key="2">
    <source>
        <dbReference type="ARBA" id="ARBA00008187"/>
    </source>
</evidence>
<dbReference type="PANTHER" id="PTHR21206">
    <property type="entry name" value="SLD5 PROTEIN"/>
    <property type="match status" value="1"/>
</dbReference>
<dbReference type="Pfam" id="PF16922">
    <property type="entry name" value="SLD5_C"/>
    <property type="match status" value="1"/>
</dbReference>
<dbReference type="GO" id="GO:0000727">
    <property type="term" value="P:double-strand break repair via break-induced replication"/>
    <property type="evidence" value="ECO:0007669"/>
    <property type="project" value="TreeGrafter"/>
</dbReference>
<proteinExistence type="inferred from homology"/>
<comment type="similarity">
    <text evidence="2">Belongs to the GINS4/SLD5 family.</text>
</comment>
<evidence type="ECO:0000256" key="6">
    <source>
        <dbReference type="SAM" id="MobiDB-lite"/>
    </source>
</evidence>
<keyword evidence="5" id="KW-0539">Nucleus</keyword>
<accession>A0A316UNJ1</accession>
<feature type="domain" description="DNA replication complex GINS protein SLD5 C-terminal" evidence="8">
    <location>
        <begin position="271"/>
        <end position="323"/>
    </location>
</feature>
<evidence type="ECO:0000313" key="10">
    <source>
        <dbReference type="Proteomes" id="UP000245884"/>
    </source>
</evidence>
<dbReference type="EMBL" id="KZ819671">
    <property type="protein sequence ID" value="PWN26514.1"/>
    <property type="molecule type" value="Genomic_DNA"/>
</dbReference>
<dbReference type="InterPro" id="IPR008591">
    <property type="entry name" value="GINS_Sld5"/>
</dbReference>
<dbReference type="AlphaFoldDB" id="A0A316UNJ1"/>
<dbReference type="Gene3D" id="1.20.58.1030">
    <property type="match status" value="1"/>
</dbReference>
<dbReference type="Proteomes" id="UP000245884">
    <property type="component" value="Unassembled WGS sequence"/>
</dbReference>
<evidence type="ECO:0000256" key="4">
    <source>
        <dbReference type="ARBA" id="ARBA00022705"/>
    </source>
</evidence>
<evidence type="ECO:0000259" key="8">
    <source>
        <dbReference type="Pfam" id="PF16922"/>
    </source>
</evidence>
<feature type="region of interest" description="Disordered" evidence="6">
    <location>
        <begin position="1"/>
        <end position="99"/>
    </location>
</feature>
<dbReference type="RefSeq" id="XP_025361126.1">
    <property type="nucleotide sequence ID" value="XM_025508366.1"/>
</dbReference>
<evidence type="ECO:0000256" key="3">
    <source>
        <dbReference type="ARBA" id="ARBA00014804"/>
    </source>
</evidence>
<dbReference type="SUPFAM" id="SSF160059">
    <property type="entry name" value="PriA/YqbF domain"/>
    <property type="match status" value="1"/>
</dbReference>
<feature type="domain" description="GINS subunit" evidence="7">
    <location>
        <begin position="150"/>
        <end position="238"/>
    </location>
</feature>
<gene>
    <name evidence="9" type="ORF">BDZ90DRAFT_261324</name>
</gene>
<protein>
    <recommendedName>
        <fullName evidence="3">DNA replication complex GINS protein SLD5</fullName>
    </recommendedName>
</protein>
<keyword evidence="10" id="KW-1185">Reference proteome</keyword>
<sequence length="323" mass="34297">MSAFYSLSDDEDGPVAGPSSPSMLATPRRNKPNDSSAAAYALESPSASPFSRGGGHAGPSTSAGAITPPRRPPAYNRGLSPSLSIRGAAPTAPGPGPPPPLPAITRLQKAWVAERSCPELLPWSDPNGSLRCDEVVDEVCAQVEQQVSILTLLSTDEATSEEEHLRLSLVQLDVERARWLLRAFLRTRLSKLEEHPQHYLSLAGDDDGGGPGGAMLVSPLERAYLRKYASIRATHFNTSILDYLPESLRGLADDALDEEPGSSAGGMVSRPDAQGPVFIRCIEDCGSLTMADGETVQLVKGSVHLLSWSGVRALVRAGRAELV</sequence>
<dbReference type="GeneID" id="37030189"/>
<evidence type="ECO:0000313" key="9">
    <source>
        <dbReference type="EMBL" id="PWN26514.1"/>
    </source>
</evidence>
<dbReference type="InterPro" id="IPR036224">
    <property type="entry name" value="GINS_bundle-like_dom_sf"/>
</dbReference>
<reference evidence="9 10" key="1">
    <citation type="journal article" date="2018" name="Mol. Biol. Evol.">
        <title>Broad Genomic Sampling Reveals a Smut Pathogenic Ancestry of the Fungal Clade Ustilaginomycotina.</title>
        <authorList>
            <person name="Kijpornyongpan T."/>
            <person name="Mondo S.J."/>
            <person name="Barry K."/>
            <person name="Sandor L."/>
            <person name="Lee J."/>
            <person name="Lipzen A."/>
            <person name="Pangilinan J."/>
            <person name="LaButti K."/>
            <person name="Hainaut M."/>
            <person name="Henrissat B."/>
            <person name="Grigoriev I.V."/>
            <person name="Spatafora J.W."/>
            <person name="Aime M.C."/>
        </authorList>
    </citation>
    <scope>NUCLEOTIDE SEQUENCE [LARGE SCALE GENOMIC DNA]</scope>
    <source>
        <strain evidence="9 10">MCA 5214</strain>
    </source>
</reference>
<dbReference type="GO" id="GO:0000811">
    <property type="term" value="C:GINS complex"/>
    <property type="evidence" value="ECO:0007669"/>
    <property type="project" value="TreeGrafter"/>
</dbReference>
<keyword evidence="4" id="KW-0235">DNA replication</keyword>
<dbReference type="OrthoDB" id="338231at2759"/>
<dbReference type="InterPro" id="IPR021151">
    <property type="entry name" value="GINS_A"/>
</dbReference>
<dbReference type="Pfam" id="PF05916">
    <property type="entry name" value="Sld5"/>
    <property type="match status" value="1"/>
</dbReference>
<evidence type="ECO:0000256" key="1">
    <source>
        <dbReference type="ARBA" id="ARBA00004123"/>
    </source>
</evidence>
<dbReference type="InterPro" id="IPR038749">
    <property type="entry name" value="Sld5_GINS_A"/>
</dbReference>
<dbReference type="CDD" id="cd21692">
    <property type="entry name" value="GINS_B_Sld5"/>
    <property type="match status" value="1"/>
</dbReference>
<dbReference type="GO" id="GO:0006261">
    <property type="term" value="P:DNA-templated DNA replication"/>
    <property type="evidence" value="ECO:0007669"/>
    <property type="project" value="InterPro"/>
</dbReference>
<organism evidence="9 10">
    <name type="scientific">Jaminaea rosea</name>
    <dbReference type="NCBI Taxonomy" id="1569628"/>
    <lineage>
        <taxon>Eukaryota</taxon>
        <taxon>Fungi</taxon>
        <taxon>Dikarya</taxon>
        <taxon>Basidiomycota</taxon>
        <taxon>Ustilaginomycotina</taxon>
        <taxon>Exobasidiomycetes</taxon>
        <taxon>Microstromatales</taxon>
        <taxon>Microstromatales incertae sedis</taxon>
        <taxon>Jaminaea</taxon>
    </lineage>
</organism>
<evidence type="ECO:0000259" key="7">
    <source>
        <dbReference type="Pfam" id="PF05916"/>
    </source>
</evidence>
<name>A0A316UNJ1_9BASI</name>
<comment type="subcellular location">
    <subcellularLocation>
        <location evidence="1">Nucleus</location>
    </subcellularLocation>
</comment>
<dbReference type="STRING" id="1569628.A0A316UNJ1"/>
<dbReference type="InterPro" id="IPR031633">
    <property type="entry name" value="SLD5_C"/>
</dbReference>